<organism evidence="2 3">
    <name type="scientific">Cryobacterium psychrophilum</name>
    <dbReference type="NCBI Taxonomy" id="41988"/>
    <lineage>
        <taxon>Bacteria</taxon>
        <taxon>Bacillati</taxon>
        <taxon>Actinomycetota</taxon>
        <taxon>Actinomycetes</taxon>
        <taxon>Micrococcales</taxon>
        <taxon>Microbacteriaceae</taxon>
        <taxon>Cryobacterium</taxon>
    </lineage>
</organism>
<evidence type="ECO:0000256" key="1">
    <source>
        <dbReference type="SAM" id="MobiDB-lite"/>
    </source>
</evidence>
<comment type="caution">
    <text evidence="2">The sequence shown here is derived from an EMBL/GenBank/DDBJ whole genome shotgun (WGS) entry which is preliminary data.</text>
</comment>
<keyword evidence="3" id="KW-1185">Reference proteome</keyword>
<dbReference type="RefSeq" id="WP_134175808.1">
    <property type="nucleotide sequence ID" value="NZ_SODI01000002.1"/>
</dbReference>
<dbReference type="InterPro" id="IPR046609">
    <property type="entry name" value="DUF6668"/>
</dbReference>
<dbReference type="Proteomes" id="UP000298218">
    <property type="component" value="Unassembled WGS sequence"/>
</dbReference>
<evidence type="ECO:0000313" key="2">
    <source>
        <dbReference type="EMBL" id="TFD75299.1"/>
    </source>
</evidence>
<dbReference type="AlphaFoldDB" id="A0A4Y8KKT0"/>
<gene>
    <name evidence="2" type="ORF">E3T53_15955</name>
</gene>
<dbReference type="EMBL" id="SOHQ01000044">
    <property type="protein sequence ID" value="TFD75299.1"/>
    <property type="molecule type" value="Genomic_DNA"/>
</dbReference>
<sequence>MSSTANPWLISPDLPTNTEINSAPTGTKQGRRIGATAPQPGIALPDTIDRLPQRHTSATATLWWLGVHGGAGESSLAAIAAGTRAASHAWPIPDSIGTTHRVVLVARTNYSGLIAAQRAATEWAANTLADGIELHGLALIADAPGRRPKELRHIEQVIAGGVPQVWNLPWVNAWRLGPATANAPLPKEFQQLFTDLSLPLPHLPHHN</sequence>
<name>A0A4Y8KKT0_9MICO</name>
<dbReference type="OrthoDB" id="4549550at2"/>
<proteinExistence type="predicted"/>
<feature type="compositionally biased region" description="Polar residues" evidence="1">
    <location>
        <begin position="14"/>
        <end position="28"/>
    </location>
</feature>
<reference evidence="2 3" key="1">
    <citation type="submission" date="2019-03" db="EMBL/GenBank/DDBJ databases">
        <title>Genomics of glacier-inhabiting Cryobacterium strains.</title>
        <authorList>
            <person name="Liu Q."/>
            <person name="Xin Y.-H."/>
        </authorList>
    </citation>
    <scope>NUCLEOTIDE SEQUENCE [LARGE SCALE GENOMIC DNA]</scope>
    <source>
        <strain evidence="2 3">CGMCC 1.4292</strain>
    </source>
</reference>
<evidence type="ECO:0000313" key="3">
    <source>
        <dbReference type="Proteomes" id="UP000298218"/>
    </source>
</evidence>
<feature type="region of interest" description="Disordered" evidence="1">
    <location>
        <begin position="1"/>
        <end position="39"/>
    </location>
</feature>
<accession>A0A4Y8KKT0</accession>
<protein>
    <submittedName>
        <fullName evidence="2">Uncharacterized protein</fullName>
    </submittedName>
</protein>
<dbReference type="Pfam" id="PF20373">
    <property type="entry name" value="DUF6668"/>
    <property type="match status" value="1"/>
</dbReference>